<dbReference type="Gene3D" id="1.10.3210.10">
    <property type="entry name" value="Hypothetical protein af1432"/>
    <property type="match status" value="1"/>
</dbReference>
<evidence type="ECO:0008006" key="4">
    <source>
        <dbReference type="Google" id="ProtNLM"/>
    </source>
</evidence>
<reference evidence="1 3" key="1">
    <citation type="submission" date="2019-06" db="EMBL/GenBank/DDBJ databases">
        <title>Draft genome sequence of [Clostridium] clostridioforme NBRC 113352.</title>
        <authorList>
            <person name="Miura T."/>
            <person name="Furukawa M."/>
            <person name="Shimamura M."/>
            <person name="Ohyama Y."/>
            <person name="Yamazoe A."/>
            <person name="Kawasaki H."/>
        </authorList>
    </citation>
    <scope>NUCLEOTIDE SEQUENCE [LARGE SCALE GENOMIC DNA]</scope>
    <source>
        <strain evidence="1 3">NBRC 113352</strain>
    </source>
</reference>
<accession>A0A829WEB8</accession>
<dbReference type="SUPFAM" id="SSF109604">
    <property type="entry name" value="HD-domain/PDEase-like"/>
    <property type="match status" value="1"/>
</dbReference>
<proteinExistence type="predicted"/>
<dbReference type="EMBL" id="BJLB01000001">
    <property type="protein sequence ID" value="GEA38846.1"/>
    <property type="molecule type" value="Genomic_DNA"/>
</dbReference>
<sequence>MEEVMCIHQYFNDKTGCDGCAMGMIASCQTCQKLPGTCYKPVKTEDEERQREQEENFMMIYHDIERPGAAELLKWLQTTDIFTAPASTKFHGAYPGGLLDHILTVYYRMFPEAQQAGYDTETIAVVALLHDVCKLNVYKAAAKEGGLSYGYHDDFPLGHGEKSVVLILKHMELTVEEMLAINWHMGAFDSRASTDKRSLNDVFNRHKLAVLLHIADMQATFLDDCRKGGHING</sequence>
<dbReference type="RefSeq" id="WP_243129138.1">
    <property type="nucleotide sequence ID" value="NZ_BJLB01000001.1"/>
</dbReference>
<comment type="caution">
    <text evidence="1">The sequence shown here is derived from an EMBL/GenBank/DDBJ whole genome shotgun (WGS) entry which is preliminary data.</text>
</comment>
<dbReference type="Proteomes" id="UP000315200">
    <property type="component" value="Unassembled WGS sequence"/>
</dbReference>
<gene>
    <name evidence="1" type="ORF">Ccl03g_45590</name>
    <name evidence="2" type="ORF">Ccl03g_49040</name>
</gene>
<protein>
    <recommendedName>
        <fullName evidence="4">HD domain-containing protein</fullName>
    </recommendedName>
</protein>
<evidence type="ECO:0000313" key="3">
    <source>
        <dbReference type="Proteomes" id="UP000315200"/>
    </source>
</evidence>
<organism evidence="1 3">
    <name type="scientific">Enterocloster clostridioformis</name>
    <dbReference type="NCBI Taxonomy" id="1531"/>
    <lineage>
        <taxon>Bacteria</taxon>
        <taxon>Bacillati</taxon>
        <taxon>Bacillota</taxon>
        <taxon>Clostridia</taxon>
        <taxon>Lachnospirales</taxon>
        <taxon>Lachnospiraceae</taxon>
        <taxon>Enterocloster</taxon>
    </lineage>
</organism>
<dbReference type="EMBL" id="BJLB01000001">
    <property type="protein sequence ID" value="GEA39191.1"/>
    <property type="molecule type" value="Genomic_DNA"/>
</dbReference>
<evidence type="ECO:0000313" key="1">
    <source>
        <dbReference type="EMBL" id="GEA38846.1"/>
    </source>
</evidence>
<evidence type="ECO:0000313" key="2">
    <source>
        <dbReference type="EMBL" id="GEA39191.1"/>
    </source>
</evidence>
<dbReference type="CDD" id="cd00077">
    <property type="entry name" value="HDc"/>
    <property type="match status" value="1"/>
</dbReference>
<dbReference type="AlphaFoldDB" id="A0A829WEB8"/>
<name>A0A829WEB8_9FIRM</name>
<dbReference type="InterPro" id="IPR003607">
    <property type="entry name" value="HD/PDEase_dom"/>
</dbReference>